<evidence type="ECO:0000313" key="1">
    <source>
        <dbReference type="EMBL" id="KZP30853.1"/>
    </source>
</evidence>
<reference evidence="1 2" key="1">
    <citation type="journal article" date="2016" name="Mol. Biol. Evol.">
        <title>Comparative Genomics of Early-Diverging Mushroom-Forming Fungi Provides Insights into the Origins of Lignocellulose Decay Capabilities.</title>
        <authorList>
            <person name="Nagy L.G."/>
            <person name="Riley R."/>
            <person name="Tritt A."/>
            <person name="Adam C."/>
            <person name="Daum C."/>
            <person name="Floudas D."/>
            <person name="Sun H."/>
            <person name="Yadav J.S."/>
            <person name="Pangilinan J."/>
            <person name="Larsson K.H."/>
            <person name="Matsuura K."/>
            <person name="Barry K."/>
            <person name="Labutti K."/>
            <person name="Kuo R."/>
            <person name="Ohm R.A."/>
            <person name="Bhattacharya S.S."/>
            <person name="Shirouzu T."/>
            <person name="Yoshinaga Y."/>
            <person name="Martin F.M."/>
            <person name="Grigoriev I.V."/>
            <person name="Hibbett D.S."/>
        </authorList>
    </citation>
    <scope>NUCLEOTIDE SEQUENCE [LARGE SCALE GENOMIC DNA]</scope>
    <source>
        <strain evidence="1 2">CBS 109695</strain>
    </source>
</reference>
<dbReference type="AlphaFoldDB" id="A0A166TQ33"/>
<keyword evidence="2" id="KW-1185">Reference proteome</keyword>
<evidence type="ECO:0000313" key="2">
    <source>
        <dbReference type="Proteomes" id="UP000076532"/>
    </source>
</evidence>
<gene>
    <name evidence="1" type="ORF">FIBSPDRAFT_1038093</name>
</gene>
<dbReference type="Gene3D" id="3.80.10.10">
    <property type="entry name" value="Ribonuclease Inhibitor"/>
    <property type="match status" value="1"/>
</dbReference>
<sequence length="312" mass="35084">MPIFLAPFSRQAVPLLRSVRLIPHYVMKFQQPFLSLGAPRLTTVELDGMDPLSFHFCIPAFASVTFLQLNSLHIHDQQQYDSFRDGLMNMAALDHLELRLYALNEPVQPIVLPNLRSLAVDLELNSSSLSIIIKCILAPSLVSLSLTAWDPDEDHLDYLVLGETYFPALQHLILGSSVMNAFPDFELLAKAFPNIERFTCRVERPEQAEIGSIIANITDPGDQLRWPKLRSIAISTVYRTLDTDQVDGLCQLIIELQQAGRPFRQLSYSSSESCIALAGAGGIHKLGELVELEDFRDDWPTPFEWPIWEAPA</sequence>
<dbReference type="OrthoDB" id="3203373at2759"/>
<dbReference type="EMBL" id="KV417492">
    <property type="protein sequence ID" value="KZP30853.1"/>
    <property type="molecule type" value="Genomic_DNA"/>
</dbReference>
<protein>
    <recommendedName>
        <fullName evidence="3">F-box domain-containing protein</fullName>
    </recommendedName>
</protein>
<accession>A0A166TQ33</accession>
<dbReference type="Proteomes" id="UP000076532">
    <property type="component" value="Unassembled WGS sequence"/>
</dbReference>
<organism evidence="1 2">
    <name type="scientific">Athelia psychrophila</name>
    <dbReference type="NCBI Taxonomy" id="1759441"/>
    <lineage>
        <taxon>Eukaryota</taxon>
        <taxon>Fungi</taxon>
        <taxon>Dikarya</taxon>
        <taxon>Basidiomycota</taxon>
        <taxon>Agaricomycotina</taxon>
        <taxon>Agaricomycetes</taxon>
        <taxon>Agaricomycetidae</taxon>
        <taxon>Atheliales</taxon>
        <taxon>Atheliaceae</taxon>
        <taxon>Athelia</taxon>
    </lineage>
</organism>
<dbReference type="InterPro" id="IPR032675">
    <property type="entry name" value="LRR_dom_sf"/>
</dbReference>
<proteinExistence type="predicted"/>
<evidence type="ECO:0008006" key="3">
    <source>
        <dbReference type="Google" id="ProtNLM"/>
    </source>
</evidence>
<name>A0A166TQ33_9AGAM</name>
<dbReference type="SUPFAM" id="SSF52047">
    <property type="entry name" value="RNI-like"/>
    <property type="match status" value="1"/>
</dbReference>